<dbReference type="EMBL" id="CDMY01000442">
    <property type="protein sequence ID" value="CEM13050.1"/>
    <property type="molecule type" value="Genomic_DNA"/>
</dbReference>
<evidence type="ECO:0000313" key="3">
    <source>
        <dbReference type="Proteomes" id="UP000041254"/>
    </source>
</evidence>
<organism evidence="2 3">
    <name type="scientific">Vitrella brassicaformis (strain CCMP3155)</name>
    <dbReference type="NCBI Taxonomy" id="1169540"/>
    <lineage>
        <taxon>Eukaryota</taxon>
        <taxon>Sar</taxon>
        <taxon>Alveolata</taxon>
        <taxon>Colpodellida</taxon>
        <taxon>Vitrellaceae</taxon>
        <taxon>Vitrella</taxon>
    </lineage>
</organism>
<dbReference type="AlphaFoldDB" id="A0A0G4FHV0"/>
<accession>A0A0G4FHV0</accession>
<gene>
    <name evidence="2" type="ORF">Vbra_9202</name>
</gene>
<reference evidence="2 3" key="1">
    <citation type="submission" date="2014-11" db="EMBL/GenBank/DDBJ databases">
        <authorList>
            <person name="Zhu J."/>
            <person name="Qi W."/>
            <person name="Song R."/>
        </authorList>
    </citation>
    <scope>NUCLEOTIDE SEQUENCE [LARGE SCALE GENOMIC DNA]</scope>
</reference>
<evidence type="ECO:0000313" key="2">
    <source>
        <dbReference type="EMBL" id="CEM13050.1"/>
    </source>
</evidence>
<feature type="region of interest" description="Disordered" evidence="1">
    <location>
        <begin position="231"/>
        <end position="272"/>
    </location>
</feature>
<protein>
    <submittedName>
        <fullName evidence="2">Uncharacterized protein</fullName>
    </submittedName>
</protein>
<dbReference type="VEuPathDB" id="CryptoDB:Vbra_9202"/>
<keyword evidence="3" id="KW-1185">Reference proteome</keyword>
<evidence type="ECO:0000256" key="1">
    <source>
        <dbReference type="SAM" id="MobiDB-lite"/>
    </source>
</evidence>
<sequence length="374" mass="40002">MPMSSNWVPCTSHCKCFSATLLNEKGDVPLAKLVDESCEAVEDSSDEKVIVLLRSGQRFHVKVDNHGESPMCVEVVSMGCFEDETGSQLTHHRLCGEMCVGAMGSVTLLHRFAPIFVRSSSRTDGTVIGLNANTWRMSSVTVRAYKAVERIVVDGGDANLLDSEVLSLTEDQTQCMELVDSTDILPPHSSLGDGSSCGQLHFELHHASNECLVKLPQILFLQRWLSEDGDGCDGGSGCPPDTPSSLLSLSHDAPTEWGPSKEGCHARKRQRENAVREDGVVSSSLASALSYKVHQHTGVAVGSKRARTLKPFSRDHWGGPGDSETSAFVPSACTHQANEYTDAFLRLASPSVCAAADAAVPKTGGVASLPPSPL</sequence>
<dbReference type="InParanoid" id="A0A0G4FHV0"/>
<dbReference type="Proteomes" id="UP000041254">
    <property type="component" value="Unassembled WGS sequence"/>
</dbReference>
<name>A0A0G4FHV0_VITBC</name>
<proteinExistence type="predicted"/>